<feature type="transmembrane region" description="Helical" evidence="8">
    <location>
        <begin position="173"/>
        <end position="192"/>
    </location>
</feature>
<comment type="subcellular location">
    <subcellularLocation>
        <location evidence="1">Membrane</location>
        <topology evidence="1">Multi-pass membrane protein</topology>
    </subcellularLocation>
</comment>
<keyword evidence="3 8" id="KW-0812">Transmembrane</keyword>
<reference evidence="9 10" key="1">
    <citation type="submission" date="2014-09" db="EMBL/GenBank/DDBJ databases">
        <title>Draft genome of Bradyrhizobium japonicum Is-34.</title>
        <authorList>
            <person name="Tsurumaru H."/>
            <person name="Yamakawa T."/>
            <person name="Hashimoto S."/>
            <person name="Okizaki K."/>
            <person name="Kanesaki Y."/>
            <person name="Yoshikawa H."/>
            <person name="Yajima S."/>
        </authorList>
    </citation>
    <scope>NUCLEOTIDE SEQUENCE [LARGE SCALE GENOMIC DNA]</scope>
    <source>
        <strain evidence="9 10">Is-34</strain>
    </source>
</reference>
<keyword evidence="4" id="KW-0769">Symport</keyword>
<keyword evidence="2" id="KW-0813">Transport</keyword>
<evidence type="ECO:0000256" key="8">
    <source>
        <dbReference type="SAM" id="Phobius"/>
    </source>
</evidence>
<protein>
    <submittedName>
        <fullName evidence="9">Iron transporter</fullName>
    </submittedName>
</protein>
<evidence type="ECO:0000256" key="4">
    <source>
        <dbReference type="ARBA" id="ARBA00022847"/>
    </source>
</evidence>
<comment type="caution">
    <text evidence="9">The sequence shown here is derived from an EMBL/GenBank/DDBJ whole genome shotgun (WGS) entry which is preliminary data.</text>
</comment>
<dbReference type="GO" id="GO:0005384">
    <property type="term" value="F:manganese ion transmembrane transporter activity"/>
    <property type="evidence" value="ECO:0007669"/>
    <property type="project" value="TreeGrafter"/>
</dbReference>
<gene>
    <name evidence="9" type="ORF">MA20_32730</name>
</gene>
<feature type="transmembrane region" description="Helical" evidence="8">
    <location>
        <begin position="389"/>
        <end position="412"/>
    </location>
</feature>
<feature type="transmembrane region" description="Helical" evidence="8">
    <location>
        <begin position="424"/>
        <end position="450"/>
    </location>
</feature>
<dbReference type="AlphaFoldDB" id="A0A0A3XLK6"/>
<feature type="compositionally biased region" description="Basic and acidic residues" evidence="7">
    <location>
        <begin position="13"/>
        <end position="37"/>
    </location>
</feature>
<keyword evidence="6 8" id="KW-0472">Membrane</keyword>
<evidence type="ECO:0000256" key="1">
    <source>
        <dbReference type="ARBA" id="ARBA00004141"/>
    </source>
</evidence>
<dbReference type="GO" id="GO:0015293">
    <property type="term" value="F:symporter activity"/>
    <property type="evidence" value="ECO:0007669"/>
    <property type="project" value="UniProtKB-KW"/>
</dbReference>
<evidence type="ECO:0000256" key="6">
    <source>
        <dbReference type="ARBA" id="ARBA00023136"/>
    </source>
</evidence>
<evidence type="ECO:0000313" key="9">
    <source>
        <dbReference type="EMBL" id="KGT75282.1"/>
    </source>
</evidence>
<dbReference type="GO" id="GO:0015086">
    <property type="term" value="F:cadmium ion transmembrane transporter activity"/>
    <property type="evidence" value="ECO:0007669"/>
    <property type="project" value="TreeGrafter"/>
</dbReference>
<evidence type="ECO:0000256" key="5">
    <source>
        <dbReference type="ARBA" id="ARBA00022989"/>
    </source>
</evidence>
<dbReference type="Pfam" id="PF01566">
    <property type="entry name" value="Nramp"/>
    <property type="match status" value="1"/>
</dbReference>
<dbReference type="PANTHER" id="PTHR11706:SF33">
    <property type="entry name" value="NATURAL RESISTANCE-ASSOCIATED MACROPHAGE PROTEIN 2"/>
    <property type="match status" value="1"/>
</dbReference>
<dbReference type="GO" id="GO:0034755">
    <property type="term" value="P:iron ion transmembrane transport"/>
    <property type="evidence" value="ECO:0007669"/>
    <property type="project" value="TreeGrafter"/>
</dbReference>
<evidence type="ECO:0000256" key="2">
    <source>
        <dbReference type="ARBA" id="ARBA00022448"/>
    </source>
</evidence>
<dbReference type="EMBL" id="JRPN01000025">
    <property type="protein sequence ID" value="KGT75282.1"/>
    <property type="molecule type" value="Genomic_DNA"/>
</dbReference>
<accession>A0A0A3XLK6</accession>
<evidence type="ECO:0000313" key="10">
    <source>
        <dbReference type="Proteomes" id="UP000030377"/>
    </source>
</evidence>
<dbReference type="KEGG" id="bjp:RN69_15210"/>
<keyword evidence="5 8" id="KW-1133">Transmembrane helix</keyword>
<feature type="transmembrane region" description="Helical" evidence="8">
    <location>
        <begin position="143"/>
        <end position="166"/>
    </location>
</feature>
<feature type="transmembrane region" description="Helical" evidence="8">
    <location>
        <begin position="270"/>
        <end position="291"/>
    </location>
</feature>
<dbReference type="Proteomes" id="UP000030377">
    <property type="component" value="Unassembled WGS sequence"/>
</dbReference>
<organism evidence="9 10">
    <name type="scientific">Bradyrhizobium japonicum</name>
    <dbReference type="NCBI Taxonomy" id="375"/>
    <lineage>
        <taxon>Bacteria</taxon>
        <taxon>Pseudomonadati</taxon>
        <taxon>Pseudomonadota</taxon>
        <taxon>Alphaproteobacteria</taxon>
        <taxon>Hyphomicrobiales</taxon>
        <taxon>Nitrobacteraceae</taxon>
        <taxon>Bradyrhizobium</taxon>
    </lineage>
</organism>
<name>A0A0A3XLK6_BRAJP</name>
<dbReference type="PATRIC" id="fig|375.37.peg.6864"/>
<feature type="transmembrane region" description="Helical" evidence="8">
    <location>
        <begin position="319"/>
        <end position="342"/>
    </location>
</feature>
<proteinExistence type="predicted"/>
<dbReference type="PANTHER" id="PTHR11706">
    <property type="entry name" value="SOLUTE CARRIER PROTEIN FAMILY 11 MEMBER"/>
    <property type="match status" value="1"/>
</dbReference>
<dbReference type="GO" id="GO:0005886">
    <property type="term" value="C:plasma membrane"/>
    <property type="evidence" value="ECO:0007669"/>
    <property type="project" value="TreeGrafter"/>
</dbReference>
<feature type="transmembrane region" description="Helical" evidence="8">
    <location>
        <begin position="362"/>
        <end position="383"/>
    </location>
</feature>
<feature type="transmembrane region" description="Helical" evidence="8">
    <location>
        <begin position="212"/>
        <end position="233"/>
    </location>
</feature>
<feature type="region of interest" description="Disordered" evidence="7">
    <location>
        <begin position="1"/>
        <end position="37"/>
    </location>
</feature>
<feature type="transmembrane region" description="Helical" evidence="8">
    <location>
        <begin position="112"/>
        <end position="131"/>
    </location>
</feature>
<sequence length="454" mass="48526">MLLDVANGTLRSPDPEEHMAKAEAKTPDDKKPDEKNGLLKRLGPGLITGASDDDPSGIGTYSQAGAQLGFGIGWTMLLSYPLMVAIQEISGRIGRVTGHGIAGNVCRNYPSWVIWSLVGLLFVANTINVAADLGAMADAAKLVIGGSAIIYVVAFAVVSVLAQIFIAYKRYVAILKWLTLVLFAYVVALAVVKVPWPDALKGLFIPKVEWSGAFLTTLVAILGTTISPYLFIWQSSQEAEEQRIHPDKKPLKEDARTEERELWRIRLDTMIGMAFSNIIAIAIIMTTAATLHQRGVTDVQSSAQAAAALKPIAGPLAELVFALGIIGTGLLAVPVLAGSTAYAIGEGRKWPVGLARKPKQAVAFYSVLALSVGLGVALNFTPIDPIKALYWSAVINGVLAAPVMTMLMLLVRRRDVMGKLVVEGWLYWLGWASTAAMALCIVGMAVSMLMPTTS</sequence>
<evidence type="ECO:0000256" key="3">
    <source>
        <dbReference type="ARBA" id="ARBA00022692"/>
    </source>
</evidence>
<dbReference type="InterPro" id="IPR001046">
    <property type="entry name" value="NRAMP_fam"/>
</dbReference>
<evidence type="ECO:0000256" key="7">
    <source>
        <dbReference type="SAM" id="MobiDB-lite"/>
    </source>
</evidence>